<dbReference type="EMBL" id="JAPUUL010000394">
    <property type="protein sequence ID" value="KAJ8130938.1"/>
    <property type="molecule type" value="Genomic_DNA"/>
</dbReference>
<evidence type="ECO:0000313" key="2">
    <source>
        <dbReference type="Proteomes" id="UP001153332"/>
    </source>
</evidence>
<dbReference type="Proteomes" id="UP001153332">
    <property type="component" value="Unassembled WGS sequence"/>
</dbReference>
<comment type="caution">
    <text evidence="1">The sequence shown here is derived from an EMBL/GenBank/DDBJ whole genome shotgun (WGS) entry which is preliminary data.</text>
</comment>
<name>A0ACC2JTU3_9PEZI</name>
<evidence type="ECO:0000313" key="1">
    <source>
        <dbReference type="EMBL" id="KAJ8130938.1"/>
    </source>
</evidence>
<reference evidence="1" key="1">
    <citation type="submission" date="2022-12" db="EMBL/GenBank/DDBJ databases">
        <title>Genome Sequence of Lasiodiplodia mahajangana.</title>
        <authorList>
            <person name="Buettner E."/>
        </authorList>
    </citation>
    <scope>NUCLEOTIDE SEQUENCE</scope>
    <source>
        <strain evidence="1">VT137</strain>
    </source>
</reference>
<organism evidence="1 2">
    <name type="scientific">Lasiodiplodia mahajangana</name>
    <dbReference type="NCBI Taxonomy" id="1108764"/>
    <lineage>
        <taxon>Eukaryota</taxon>
        <taxon>Fungi</taxon>
        <taxon>Dikarya</taxon>
        <taxon>Ascomycota</taxon>
        <taxon>Pezizomycotina</taxon>
        <taxon>Dothideomycetes</taxon>
        <taxon>Dothideomycetes incertae sedis</taxon>
        <taxon>Botryosphaeriales</taxon>
        <taxon>Botryosphaeriaceae</taxon>
        <taxon>Lasiodiplodia</taxon>
    </lineage>
</organism>
<sequence>MSAATASRQFARAALRTSARNTFATSTRQAFRQGGRRFYSSEQPKKSSASPLIYVAGAAVAAGAGYYLFAQGGSASTKVFKPTKEDYQKVYNEIAGRLEEKDDYDDGSYGPVLVRLAWHASGTYDKVTGTGGSDGATMRFSPEGAHGANAGLKHARDFLEPVKGKLSPENILYRRSNC</sequence>
<keyword evidence="2" id="KW-1185">Reference proteome</keyword>
<protein>
    <submittedName>
        <fullName evidence="1">Uncharacterized protein</fullName>
    </submittedName>
</protein>
<proteinExistence type="predicted"/>
<gene>
    <name evidence="1" type="ORF">O1611_g2689</name>
</gene>
<accession>A0ACC2JTU3</accession>